<evidence type="ECO:0000256" key="1">
    <source>
        <dbReference type="SAM" id="Phobius"/>
    </source>
</evidence>
<protein>
    <recommendedName>
        <fullName evidence="4">DUF2029 domain-containing protein</fullName>
    </recommendedName>
</protein>
<dbReference type="KEGG" id="broo:brsh051_27710"/>
<feature type="transmembrane region" description="Helical" evidence="1">
    <location>
        <begin position="190"/>
        <end position="209"/>
    </location>
</feature>
<dbReference type="EMBL" id="AP028056">
    <property type="protein sequence ID" value="BEH03490.1"/>
    <property type="molecule type" value="Genomic_DNA"/>
</dbReference>
<gene>
    <name evidence="2" type="ORF">brsh051_27710</name>
</gene>
<reference evidence="2" key="1">
    <citation type="journal article" date="2024" name="Int. J. Syst. Evol. Microbiol.">
        <title>Brooklawnia propionicigenes sp. nov., a facultatively anaerobic, propionate-producing bacterium isolated from a methanogenic reactor treating waste from cattle farms.</title>
        <authorList>
            <person name="Akita Y."/>
            <person name="Ueki A."/>
            <person name="Tonouchi A."/>
            <person name="Sugawara Y."/>
            <person name="Honma S."/>
            <person name="Kaku N."/>
            <person name="Ueki K."/>
        </authorList>
    </citation>
    <scope>NUCLEOTIDE SEQUENCE</scope>
    <source>
        <strain evidence="2">SH051</strain>
    </source>
</reference>
<keyword evidence="1" id="KW-0812">Transmembrane</keyword>
<keyword evidence="1" id="KW-1133">Transmembrane helix</keyword>
<feature type="transmembrane region" description="Helical" evidence="1">
    <location>
        <begin position="338"/>
        <end position="355"/>
    </location>
</feature>
<name>A0AAN0K803_9ACTN</name>
<keyword evidence="3" id="KW-1185">Reference proteome</keyword>
<feature type="transmembrane region" description="Helical" evidence="1">
    <location>
        <begin position="155"/>
        <end position="178"/>
    </location>
</feature>
<organism evidence="2 3">
    <name type="scientific">Brooklawnia propionicigenes</name>
    <dbReference type="NCBI Taxonomy" id="3041175"/>
    <lineage>
        <taxon>Bacteria</taxon>
        <taxon>Bacillati</taxon>
        <taxon>Actinomycetota</taxon>
        <taxon>Actinomycetes</taxon>
        <taxon>Propionibacteriales</taxon>
        <taxon>Propionibacteriaceae</taxon>
        <taxon>Brooklawnia</taxon>
    </lineage>
</organism>
<feature type="transmembrane region" description="Helical" evidence="1">
    <location>
        <begin position="88"/>
        <end position="109"/>
    </location>
</feature>
<feature type="transmembrane region" description="Helical" evidence="1">
    <location>
        <begin position="12"/>
        <end position="37"/>
    </location>
</feature>
<evidence type="ECO:0000313" key="3">
    <source>
        <dbReference type="Proteomes" id="UP001431656"/>
    </source>
</evidence>
<evidence type="ECO:0000313" key="2">
    <source>
        <dbReference type="EMBL" id="BEH03490.1"/>
    </source>
</evidence>
<feature type="transmembrane region" description="Helical" evidence="1">
    <location>
        <begin position="402"/>
        <end position="420"/>
    </location>
</feature>
<feature type="transmembrane region" description="Helical" evidence="1">
    <location>
        <begin position="315"/>
        <end position="332"/>
    </location>
</feature>
<evidence type="ECO:0008006" key="4">
    <source>
        <dbReference type="Google" id="ProtNLM"/>
    </source>
</evidence>
<feature type="transmembrane region" description="Helical" evidence="1">
    <location>
        <begin position="116"/>
        <end position="135"/>
    </location>
</feature>
<sequence length="437" mass="47985">MSRPATRRAASLGRLLTNGFVAFSLWVLSRALMALLWSNRETFIDHDVRYYFWQLDADGVSGALVEYPTPIAVFLDLIRITAGRTENAYVIAFVLIMVILDGAVTVWLWRSYSKTASAYWAAYTWCIGSLIWFRIDLLPAVAVLASLVWVTRRPIASGAAVAVGAATKLWPAMLIAPMLGTDRWGKRRGLGFLIAGGLLGLGSVLFFGWTRSISPVTWQSDRGLQIESIVATVPMIRHAFISPDLFHTELSQYNAWEIFGPGVDFWLSVADWMLVGSVLLAVALGWLIALGGMGLPHHRLPNANDPDTMAARTHAIVLAQIALICATIVANKTFSPQYMIWLGGPLAILLSLSLPRRDRIQARWLAILGLICAAMTHLVFPLNYSGLISQPTAEHADTVRLVVRNLLVIALCVASVTMALKSAWRIGRDDPQVASSH</sequence>
<accession>A0AAN0K803</accession>
<feature type="transmembrane region" description="Helical" evidence="1">
    <location>
        <begin position="272"/>
        <end position="295"/>
    </location>
</feature>
<feature type="transmembrane region" description="Helical" evidence="1">
    <location>
        <begin position="362"/>
        <end position="382"/>
    </location>
</feature>
<keyword evidence="1" id="KW-0472">Membrane</keyword>
<dbReference type="AlphaFoldDB" id="A0AAN0K803"/>
<dbReference type="Proteomes" id="UP001431656">
    <property type="component" value="Chromosome"/>
</dbReference>
<dbReference type="RefSeq" id="WP_286266039.1">
    <property type="nucleotide sequence ID" value="NZ_AP028056.1"/>
</dbReference>
<proteinExistence type="predicted"/>